<dbReference type="EMBL" id="LGRX02002029">
    <property type="protein sequence ID" value="KAK3284977.1"/>
    <property type="molecule type" value="Genomic_DNA"/>
</dbReference>
<name>A0AAE0GVB7_9CHLO</name>
<gene>
    <name evidence="1" type="ORF">CYMTET_7396</name>
</gene>
<accession>A0AAE0GVB7</accession>
<keyword evidence="2" id="KW-1185">Reference proteome</keyword>
<evidence type="ECO:0000313" key="2">
    <source>
        <dbReference type="Proteomes" id="UP001190700"/>
    </source>
</evidence>
<organism evidence="1 2">
    <name type="scientific">Cymbomonas tetramitiformis</name>
    <dbReference type="NCBI Taxonomy" id="36881"/>
    <lineage>
        <taxon>Eukaryota</taxon>
        <taxon>Viridiplantae</taxon>
        <taxon>Chlorophyta</taxon>
        <taxon>Pyramimonadophyceae</taxon>
        <taxon>Pyramimonadales</taxon>
        <taxon>Pyramimonadaceae</taxon>
        <taxon>Cymbomonas</taxon>
    </lineage>
</organism>
<protein>
    <submittedName>
        <fullName evidence="1">Uncharacterized protein</fullName>
    </submittedName>
</protein>
<sequence length="183" mass="19969">MLPAGPIGTGPTAVQRQAQRALQAPGGTRAYTGAGPGVGMEAVRTPQEAFARAESDVRDWHEKLSVEHSKLGENEIEELCRKIEMDHRWPAPVSGNDAIGSVFTAPVKACFHAKGYESARDRSRGWVNELKAGLKSNPYSPKNAGLVDISGITRQDFDLTKFNKGKYPCKVFGHQHTGDSWRP</sequence>
<dbReference type="AlphaFoldDB" id="A0AAE0GVB7"/>
<comment type="caution">
    <text evidence="1">The sequence shown here is derived from an EMBL/GenBank/DDBJ whole genome shotgun (WGS) entry which is preliminary data.</text>
</comment>
<dbReference type="Proteomes" id="UP001190700">
    <property type="component" value="Unassembled WGS sequence"/>
</dbReference>
<proteinExistence type="predicted"/>
<evidence type="ECO:0000313" key="1">
    <source>
        <dbReference type="EMBL" id="KAK3284977.1"/>
    </source>
</evidence>
<reference evidence="1 2" key="1">
    <citation type="journal article" date="2015" name="Genome Biol. Evol.">
        <title>Comparative Genomics of a Bacterivorous Green Alga Reveals Evolutionary Causalities and Consequences of Phago-Mixotrophic Mode of Nutrition.</title>
        <authorList>
            <person name="Burns J.A."/>
            <person name="Paasch A."/>
            <person name="Narechania A."/>
            <person name="Kim E."/>
        </authorList>
    </citation>
    <scope>NUCLEOTIDE SEQUENCE [LARGE SCALE GENOMIC DNA]</scope>
    <source>
        <strain evidence="1 2">PLY_AMNH</strain>
    </source>
</reference>